<evidence type="ECO:0000313" key="3">
    <source>
        <dbReference type="EMBL" id="MXU93379.1"/>
    </source>
</evidence>
<reference evidence="3" key="1">
    <citation type="submission" date="2019-12" db="EMBL/GenBank/DDBJ databases">
        <title>An insight into the sialome of adult female Ixodes ricinus ticks feeding for 6 days.</title>
        <authorList>
            <person name="Perner J."/>
            <person name="Ribeiro J.M.C."/>
        </authorList>
    </citation>
    <scope>NUCLEOTIDE SEQUENCE</scope>
    <source>
        <strain evidence="3">Semi-engorged</strain>
        <tissue evidence="3">Salivary glands</tissue>
    </source>
</reference>
<protein>
    <submittedName>
        <fullName evidence="3">Putative secreted protein</fullName>
    </submittedName>
</protein>
<feature type="region of interest" description="Disordered" evidence="1">
    <location>
        <begin position="63"/>
        <end position="94"/>
    </location>
</feature>
<feature type="region of interest" description="Disordered" evidence="1">
    <location>
        <begin position="125"/>
        <end position="145"/>
    </location>
</feature>
<feature type="chain" id="PRO_5025576028" evidence="2">
    <location>
        <begin position="33"/>
        <end position="145"/>
    </location>
</feature>
<evidence type="ECO:0000256" key="1">
    <source>
        <dbReference type="SAM" id="MobiDB-lite"/>
    </source>
</evidence>
<keyword evidence="2" id="KW-0732">Signal</keyword>
<evidence type="ECO:0000256" key="2">
    <source>
        <dbReference type="SAM" id="SignalP"/>
    </source>
</evidence>
<sequence>MLAHFLAIVSAMGRMRGSLLWWLRTCFGGLAARWLRVCLLCPSPGWSGGGGRCPGSRACVASRRGPQFTRQTPSIRARPNSAKSSSRTAEKSPAASCAHVAVWAFEPWQCTATPTRGVCTCGWPTKHSASDQRRPTRATCASTPS</sequence>
<proteinExistence type="predicted"/>
<accession>A0A6B0UUG4</accession>
<feature type="signal peptide" evidence="2">
    <location>
        <begin position="1"/>
        <end position="32"/>
    </location>
</feature>
<organism evidence="3">
    <name type="scientific">Ixodes ricinus</name>
    <name type="common">Common tick</name>
    <name type="synonym">Acarus ricinus</name>
    <dbReference type="NCBI Taxonomy" id="34613"/>
    <lineage>
        <taxon>Eukaryota</taxon>
        <taxon>Metazoa</taxon>
        <taxon>Ecdysozoa</taxon>
        <taxon>Arthropoda</taxon>
        <taxon>Chelicerata</taxon>
        <taxon>Arachnida</taxon>
        <taxon>Acari</taxon>
        <taxon>Parasitiformes</taxon>
        <taxon>Ixodida</taxon>
        <taxon>Ixodoidea</taxon>
        <taxon>Ixodidae</taxon>
        <taxon>Ixodinae</taxon>
        <taxon>Ixodes</taxon>
    </lineage>
</organism>
<dbReference type="AlphaFoldDB" id="A0A6B0UUG4"/>
<dbReference type="EMBL" id="GIFC01011296">
    <property type="protein sequence ID" value="MXU93379.1"/>
    <property type="molecule type" value="Transcribed_RNA"/>
</dbReference>
<name>A0A6B0UUG4_IXORI</name>